<proteinExistence type="inferred from homology"/>
<dbReference type="PANTHER" id="PTHR33794:SF1">
    <property type="entry name" value="BACILLOLYSIN"/>
    <property type="match status" value="1"/>
</dbReference>
<dbReference type="RefSeq" id="WP_187568986.1">
    <property type="nucleotide sequence ID" value="NZ_CP060711.1"/>
</dbReference>
<dbReference type="InterPro" id="IPR050728">
    <property type="entry name" value="Zinc_Metalloprotease_M4"/>
</dbReference>
<keyword evidence="3" id="KW-0479">Metal-binding</keyword>
<comment type="function">
    <text evidence="10">Extracellular zinc metalloprotease.</text>
</comment>
<evidence type="ECO:0000313" key="15">
    <source>
        <dbReference type="Proteomes" id="UP000515977"/>
    </source>
</evidence>
<keyword evidence="5 10" id="KW-0378">Hydrolase</keyword>
<dbReference type="KEGG" id="tbv:H9L17_08140"/>
<dbReference type="PANTHER" id="PTHR33794">
    <property type="entry name" value="BACILLOLYSIN"/>
    <property type="match status" value="1"/>
</dbReference>
<keyword evidence="10" id="KW-0964">Secreted</keyword>
<dbReference type="Gene3D" id="3.10.170.10">
    <property type="match status" value="1"/>
</dbReference>
<dbReference type="GO" id="GO:0005576">
    <property type="term" value="C:extracellular region"/>
    <property type="evidence" value="ECO:0007669"/>
    <property type="project" value="UniProtKB-SubCell"/>
</dbReference>
<sequence>MKVKASLLCLAIASAIASAHASTATKPLTPEEAAAALKAAVVARANVLVNNNAKGIHRAAADAFAVKDVIVDKDGTEHVRYARTFNNLPVIGGDFVVHSRESKLGGFSQALETENRPGLVGRINADEAIVEAGARFALRFIGAPTSRLVVYARNKEPVLAHEVVFNGIKVDQTPTEMHYFVDANSGAILDQWDSIQTAKPGPGGGSSCTLTAAVGTGNTMAEGAVTLNTAKCGNTYQMVDTTRGGGATHNMSMLTAGMGALVTGSTNVWGTGVISNAQTVAADAHYGIATTWDYYKNKHGRMGIANDGEGAISRVHYGRNYQNAFWSDGCFCMTFGDGDNGASILPLVALDVAGHEMSHGVTSRTAGLVYSKESGGLNEATSDIFGTMVEYYANNPNDPGDYVIGEKLYPNNAAMQGLRYMFKPSLDGASPDCYTSTLGNLDVHYSSGVANHFYYLLAEGAVVPTGFGSGTWANLTPAKLVCNGNTSLAGIGRDKAGAIWYRALTVNMNSTTNYAGARAATIAASTYLYGADSAETSAVKAAWSAVSVN</sequence>
<keyword evidence="6 10" id="KW-0862">Zinc</keyword>
<reference evidence="14 15" key="1">
    <citation type="submission" date="2020-08" db="EMBL/GenBank/DDBJ databases">
        <title>Genome sequence of Thermomonas brevis KACC 16975T.</title>
        <authorList>
            <person name="Hyun D.-W."/>
            <person name="Bae J.-W."/>
        </authorList>
    </citation>
    <scope>NUCLEOTIDE SEQUENCE [LARGE SCALE GENOMIC DNA]</scope>
    <source>
        <strain evidence="14 15">KACC 16975</strain>
    </source>
</reference>
<keyword evidence="8" id="KW-0865">Zymogen</keyword>
<feature type="active site" evidence="9">
    <location>
        <position position="356"/>
    </location>
</feature>
<dbReference type="Proteomes" id="UP000515977">
    <property type="component" value="Chromosome"/>
</dbReference>
<feature type="domain" description="Peptidase M4 C-terminal" evidence="12">
    <location>
        <begin position="366"/>
        <end position="548"/>
    </location>
</feature>
<dbReference type="Gene3D" id="1.10.390.10">
    <property type="entry name" value="Neutral Protease Domain 2"/>
    <property type="match status" value="1"/>
</dbReference>
<dbReference type="GO" id="GO:0046872">
    <property type="term" value="F:metal ion binding"/>
    <property type="evidence" value="ECO:0007669"/>
    <property type="project" value="UniProtKB-UniRule"/>
</dbReference>
<keyword evidence="4 10" id="KW-0732">Signal</keyword>
<dbReference type="GO" id="GO:0004222">
    <property type="term" value="F:metalloendopeptidase activity"/>
    <property type="evidence" value="ECO:0007669"/>
    <property type="project" value="UniProtKB-UniRule"/>
</dbReference>
<dbReference type="Gene3D" id="3.10.450.40">
    <property type="match status" value="1"/>
</dbReference>
<evidence type="ECO:0000256" key="3">
    <source>
        <dbReference type="ARBA" id="ARBA00022723"/>
    </source>
</evidence>
<dbReference type="InterPro" id="IPR001570">
    <property type="entry name" value="Peptidase_M4_C_domain"/>
</dbReference>
<feature type="domain" description="FTP" evidence="13">
    <location>
        <begin position="62"/>
        <end position="104"/>
    </location>
</feature>
<evidence type="ECO:0000259" key="13">
    <source>
        <dbReference type="Pfam" id="PF07504"/>
    </source>
</evidence>
<gene>
    <name evidence="14" type="ORF">H9L17_08140</name>
</gene>
<keyword evidence="15" id="KW-1185">Reference proteome</keyword>
<organism evidence="14 15">
    <name type="scientific">Thermomonas brevis</name>
    <dbReference type="NCBI Taxonomy" id="215691"/>
    <lineage>
        <taxon>Bacteria</taxon>
        <taxon>Pseudomonadati</taxon>
        <taxon>Pseudomonadota</taxon>
        <taxon>Gammaproteobacteria</taxon>
        <taxon>Lysobacterales</taxon>
        <taxon>Lysobacteraceae</taxon>
        <taxon>Thermomonas</taxon>
    </lineage>
</organism>
<name>A0A7G9QPE4_9GAMM</name>
<dbReference type="InterPro" id="IPR027268">
    <property type="entry name" value="Peptidase_M4/M1_CTD_sf"/>
</dbReference>
<dbReference type="EMBL" id="CP060711">
    <property type="protein sequence ID" value="QNN45219.1"/>
    <property type="molecule type" value="Genomic_DNA"/>
</dbReference>
<evidence type="ECO:0000313" key="14">
    <source>
        <dbReference type="EMBL" id="QNN45219.1"/>
    </source>
</evidence>
<comment type="subcellular location">
    <subcellularLocation>
        <location evidence="10">Secreted</location>
    </subcellularLocation>
</comment>
<dbReference type="InterPro" id="IPR011096">
    <property type="entry name" value="FTP_domain"/>
</dbReference>
<feature type="signal peptide" evidence="10">
    <location>
        <begin position="1"/>
        <end position="21"/>
    </location>
</feature>
<comment type="similarity">
    <text evidence="1 10">Belongs to the peptidase M4 family.</text>
</comment>
<feature type="active site" description="Proton donor" evidence="9">
    <location>
        <position position="444"/>
    </location>
</feature>
<evidence type="ECO:0000256" key="5">
    <source>
        <dbReference type="ARBA" id="ARBA00022801"/>
    </source>
</evidence>
<evidence type="ECO:0000256" key="9">
    <source>
        <dbReference type="PIRSR" id="PIRSR623612-1"/>
    </source>
</evidence>
<dbReference type="Gene3D" id="3.10.450.490">
    <property type="match status" value="1"/>
</dbReference>
<dbReference type="Pfam" id="PF01447">
    <property type="entry name" value="Peptidase_M4"/>
    <property type="match status" value="1"/>
</dbReference>
<evidence type="ECO:0000256" key="1">
    <source>
        <dbReference type="ARBA" id="ARBA00009388"/>
    </source>
</evidence>
<dbReference type="CDD" id="cd09597">
    <property type="entry name" value="M4_TLP"/>
    <property type="match status" value="1"/>
</dbReference>
<evidence type="ECO:0000256" key="6">
    <source>
        <dbReference type="ARBA" id="ARBA00022833"/>
    </source>
</evidence>
<dbReference type="EC" id="3.4.24.-" evidence="10"/>
<dbReference type="Pfam" id="PF07504">
    <property type="entry name" value="FTP"/>
    <property type="match status" value="1"/>
</dbReference>
<evidence type="ECO:0000256" key="2">
    <source>
        <dbReference type="ARBA" id="ARBA00022670"/>
    </source>
</evidence>
<keyword evidence="2 10" id="KW-0645">Protease</keyword>
<dbReference type="Pfam" id="PF02868">
    <property type="entry name" value="Peptidase_M4_C"/>
    <property type="match status" value="1"/>
</dbReference>
<keyword evidence="7 10" id="KW-0482">Metalloprotease</keyword>
<dbReference type="SUPFAM" id="SSF55486">
    <property type="entry name" value="Metalloproteases ('zincins'), catalytic domain"/>
    <property type="match status" value="1"/>
</dbReference>
<evidence type="ECO:0000256" key="10">
    <source>
        <dbReference type="RuleBase" id="RU366073"/>
    </source>
</evidence>
<evidence type="ECO:0000259" key="11">
    <source>
        <dbReference type="Pfam" id="PF01447"/>
    </source>
</evidence>
<accession>A0A7G9QPE4</accession>
<dbReference type="PRINTS" id="PR00730">
    <property type="entry name" value="THERMOLYSIN"/>
</dbReference>
<evidence type="ECO:0000256" key="7">
    <source>
        <dbReference type="ARBA" id="ARBA00023049"/>
    </source>
</evidence>
<feature type="domain" description="Peptidase M4" evidence="11">
    <location>
        <begin position="215"/>
        <end position="363"/>
    </location>
</feature>
<evidence type="ECO:0000256" key="8">
    <source>
        <dbReference type="ARBA" id="ARBA00023145"/>
    </source>
</evidence>
<protein>
    <recommendedName>
        <fullName evidence="10">Neutral metalloproteinase</fullName>
        <ecNumber evidence="10">3.4.24.-</ecNumber>
    </recommendedName>
</protein>
<evidence type="ECO:0000256" key="4">
    <source>
        <dbReference type="ARBA" id="ARBA00022729"/>
    </source>
</evidence>
<evidence type="ECO:0000259" key="12">
    <source>
        <dbReference type="Pfam" id="PF02868"/>
    </source>
</evidence>
<comment type="cofactor">
    <cofactor evidence="10">
        <name>Zn(2+)</name>
        <dbReference type="ChEBI" id="CHEBI:29105"/>
    </cofactor>
</comment>
<dbReference type="AlphaFoldDB" id="A0A7G9QPE4"/>
<dbReference type="InterPro" id="IPR013856">
    <property type="entry name" value="Peptidase_M4_domain"/>
</dbReference>
<dbReference type="InterPro" id="IPR023612">
    <property type="entry name" value="Peptidase_M4"/>
</dbReference>
<dbReference type="GO" id="GO:0006508">
    <property type="term" value="P:proteolysis"/>
    <property type="evidence" value="ECO:0007669"/>
    <property type="project" value="UniProtKB-KW"/>
</dbReference>
<feature type="chain" id="PRO_5029035399" description="Neutral metalloproteinase" evidence="10">
    <location>
        <begin position="22"/>
        <end position="549"/>
    </location>
</feature>